<dbReference type="GeneID" id="82525908"/>
<comment type="caution">
    <text evidence="2">The sequence shown here is derived from an EMBL/GenBank/DDBJ whole genome shotgun (WGS) entry which is preliminary data.</text>
</comment>
<name>A0A2V1INJ3_9BACT</name>
<dbReference type="AlphaFoldDB" id="A0A2V1INJ3"/>
<proteinExistence type="predicted"/>
<organism evidence="2 3">
    <name type="scientific">Duncaniella muris</name>
    <dbReference type="NCBI Taxonomy" id="2094150"/>
    <lineage>
        <taxon>Bacteria</taxon>
        <taxon>Pseudomonadati</taxon>
        <taxon>Bacteroidota</taxon>
        <taxon>Bacteroidia</taxon>
        <taxon>Bacteroidales</taxon>
        <taxon>Muribaculaceae</taxon>
        <taxon>Duncaniella</taxon>
    </lineage>
</organism>
<keyword evidence="1" id="KW-0732">Signal</keyword>
<evidence type="ECO:0000313" key="2">
    <source>
        <dbReference type="EMBL" id="PWB02593.1"/>
    </source>
</evidence>
<dbReference type="Gene3D" id="2.60.40.3140">
    <property type="match status" value="1"/>
</dbReference>
<accession>A0A2V1INJ3</accession>
<dbReference type="Proteomes" id="UP000244905">
    <property type="component" value="Unassembled WGS sequence"/>
</dbReference>
<gene>
    <name evidence="2" type="ORF">C5O23_06070</name>
</gene>
<protein>
    <submittedName>
        <fullName evidence="2">DUF3857 domain-containing protein</fullName>
    </submittedName>
</protein>
<feature type="signal peptide" evidence="1">
    <location>
        <begin position="1"/>
        <end position="19"/>
    </location>
</feature>
<evidence type="ECO:0000313" key="3">
    <source>
        <dbReference type="Proteomes" id="UP000244905"/>
    </source>
</evidence>
<sequence length="732" mass="82922">MKKVILTTVALISALLSYADSKEDYRRFTDTIRAEVYAMELPAFNVKEIPDKYRNESAVIKAVYEDVDAKKKTGFGRMSGTLRFSRKAQVQGSHLTRMLIHVNDKAALEKYSEFDFNTDKKTRNWDGYAKNRRAMGVRLIKPDGRTVDIDTSEFIEVEEGKKGEKKSRKLAIPGLETGDDIDVFFYTESKLQNVHPDPMVFTLRDEAPIMNYRIHCVVDDNLTTQYRTLNGAPDFTVSRDEDKNYVLDLEMTDIPKEPRLWYNSDQQSPMVKIHIFNRRNSDDFTPRSARKDGLHANPDATLIQEDVWDARSWWMQPGSVSGSMPQEYIRDGKKIGKTLQKLMKDGKITAQQAADYTYNILCYIYIAKRGALNNLSFSKQFNYDLCSFKIPQDPGISTRDSYEPLDQLINLNHTLVFARVSGDQPRYYFPPVGGILAPSDLPPSLQGRKVLMWRKYKERKKNPTTDADYITLPMTSAADNRNVTSVEATIDGTSLSIRREEAYTGATKSGGFRVLSEEDINEGYKAWLNRYGLTVDIKENKKEAADRQERYADGRNEQKNDFKEEIKAYHGTDASEFSSGSVTSIGIDPSDPELRYNISYTMDNLVKRAGKNLILSAGKLMSGQIEALPSDRWRTDDVYLRTPREYVTRISLKLPAGYSVNARSLAALDTSVSNETGGFTVCASAPSADLVNIEITKRYNAHLLSASDWSDLLKVLDAANTWQGSTLILDKK</sequence>
<evidence type="ECO:0000256" key="1">
    <source>
        <dbReference type="SAM" id="SignalP"/>
    </source>
</evidence>
<reference evidence="3" key="1">
    <citation type="submission" date="2018-02" db="EMBL/GenBank/DDBJ databases">
        <authorList>
            <person name="Clavel T."/>
            <person name="Strowig T."/>
        </authorList>
    </citation>
    <scope>NUCLEOTIDE SEQUENCE [LARGE SCALE GENOMIC DNA]</scope>
    <source>
        <strain evidence="3">DSM 103720</strain>
    </source>
</reference>
<keyword evidence="3" id="KW-1185">Reference proteome</keyword>
<dbReference type="RefSeq" id="WP_107032058.1">
    <property type="nucleotide sequence ID" value="NZ_CARXIO010000022.1"/>
</dbReference>
<dbReference type="EMBL" id="PUEC01000011">
    <property type="protein sequence ID" value="PWB02593.1"/>
    <property type="molecule type" value="Genomic_DNA"/>
</dbReference>
<feature type="chain" id="PRO_5016065680" evidence="1">
    <location>
        <begin position="20"/>
        <end position="732"/>
    </location>
</feature>